<feature type="compositionally biased region" description="Low complexity" evidence="7">
    <location>
        <begin position="701"/>
        <end position="715"/>
    </location>
</feature>
<dbReference type="InterPro" id="IPR004827">
    <property type="entry name" value="bZIP"/>
</dbReference>
<feature type="region of interest" description="Disordered" evidence="7">
    <location>
        <begin position="461"/>
        <end position="571"/>
    </location>
</feature>
<feature type="compositionally biased region" description="Low complexity" evidence="7">
    <location>
        <begin position="20"/>
        <end position="49"/>
    </location>
</feature>
<protein>
    <recommendedName>
        <fullName evidence="8">BZIP domain-containing protein</fullName>
    </recommendedName>
</protein>
<dbReference type="PANTHER" id="PTHR13690:SF80">
    <property type="entry name" value="BZIP TRANSCRIPTION FACTOR FAMILY PROTEIN-RELATED"/>
    <property type="match status" value="1"/>
</dbReference>
<keyword evidence="5" id="KW-0539">Nucleus</keyword>
<sequence>MSSKRTKACSLSSEVEAELRSSIPISQRSSSQPVLSQSSTDPLPSSQPSRQPPPPPTFSPSRSSLGSGYSLQSAAGDEPGAAESHNPGGGAGGGGPGQPSGGVAYGPGFAGVSDEDLAAMDPKRVKRLVANRQSAQRSKARKLRHIMQLEEEVQTLQGISSQQQATIGGLQQEAALLTASNRQLSVQVADLQEQLHKQEAFTELVTAELRRLSVLAGEPAQLPTFSPAALQEQQQLQAQQLMPGGQLSPQLSDIALQQQLASQYGLGAFSGGGGFQQYPVAQQFQAAYIPHFGMQQMPQLGGMQQMPQQRGELLMEGPPPGATYYQQPPPQAPQQQQQRQSRQRQQPRQQPRPAARQPPPPQPPPQPSQSRQPPPERPSAAMQGAVTPREQGVLSSQQSLERPASAPLPAAVADAAAAAAAAELPAGEGTRSAGAQPPSTEAVRDAAIAALALAERRSVRFSADLPRSDSVAESRRQALATTSRGNTFPLARGDAAARRAAVRTLSAPVPSPAGSASGGVPPGPEAAGGAQPTAQPDPFRVNVPASAFQLEERRSGQDAPAWRQQQQHFPAVPEQEDVQSWQQSQVGWPLGARAQQPYPSAGGPVGNVMQAFRGLSMQGSDPSALPPSGMRTSLHQPLSMQPGGRYGDLSWDDMMRSLSDPVFQTRQDGTPIIPPGMYPAGMEGMAMAGRGPFDSFYNVEQTDPSQQQAPQQQHPRQQEPGDESARQR</sequence>
<proteinExistence type="predicted"/>
<evidence type="ECO:0000256" key="4">
    <source>
        <dbReference type="ARBA" id="ARBA00023163"/>
    </source>
</evidence>
<dbReference type="InterPro" id="IPR044759">
    <property type="entry name" value="bZIP_RF2"/>
</dbReference>
<evidence type="ECO:0000259" key="8">
    <source>
        <dbReference type="PROSITE" id="PS50217"/>
    </source>
</evidence>
<dbReference type="SMART" id="SM00338">
    <property type="entry name" value="BRLZ"/>
    <property type="match status" value="1"/>
</dbReference>
<gene>
    <name evidence="9" type="ORF">WJX75_004777</name>
</gene>
<feature type="compositionally biased region" description="Low complexity" evidence="7">
    <location>
        <begin position="333"/>
        <end position="355"/>
    </location>
</feature>
<evidence type="ECO:0000256" key="1">
    <source>
        <dbReference type="ARBA" id="ARBA00004123"/>
    </source>
</evidence>
<evidence type="ECO:0000313" key="10">
    <source>
        <dbReference type="Proteomes" id="UP001491310"/>
    </source>
</evidence>
<keyword evidence="10" id="KW-1185">Reference proteome</keyword>
<feature type="region of interest" description="Disordered" evidence="7">
    <location>
        <begin position="312"/>
        <end position="442"/>
    </location>
</feature>
<feature type="compositionally biased region" description="Basic and acidic residues" evidence="7">
    <location>
        <begin position="466"/>
        <end position="476"/>
    </location>
</feature>
<reference evidence="9 10" key="1">
    <citation type="journal article" date="2024" name="Nat. Commun.">
        <title>Phylogenomics reveals the evolutionary origins of lichenization in chlorophyte algae.</title>
        <authorList>
            <person name="Puginier C."/>
            <person name="Libourel C."/>
            <person name="Otte J."/>
            <person name="Skaloud P."/>
            <person name="Haon M."/>
            <person name="Grisel S."/>
            <person name="Petersen M."/>
            <person name="Berrin J.G."/>
            <person name="Delaux P.M."/>
            <person name="Dal Grande F."/>
            <person name="Keller J."/>
        </authorList>
    </citation>
    <scope>NUCLEOTIDE SEQUENCE [LARGE SCALE GENOMIC DNA]</scope>
    <source>
        <strain evidence="9 10">SAG 216-7</strain>
    </source>
</reference>
<dbReference type="PROSITE" id="PS50217">
    <property type="entry name" value="BZIP"/>
    <property type="match status" value="1"/>
</dbReference>
<dbReference type="CDD" id="cd14703">
    <property type="entry name" value="bZIP_plant_RF2"/>
    <property type="match status" value="1"/>
</dbReference>
<keyword evidence="3" id="KW-0238">DNA-binding</keyword>
<feature type="compositionally biased region" description="Low complexity" evidence="7">
    <location>
        <begin position="403"/>
        <end position="426"/>
    </location>
</feature>
<feature type="domain" description="BZIP" evidence="8">
    <location>
        <begin position="121"/>
        <end position="184"/>
    </location>
</feature>
<evidence type="ECO:0000313" key="9">
    <source>
        <dbReference type="EMBL" id="KAK9909600.1"/>
    </source>
</evidence>
<comment type="subcellular location">
    <subcellularLocation>
        <location evidence="1">Nucleus</location>
    </subcellularLocation>
</comment>
<feature type="region of interest" description="Disordered" evidence="7">
    <location>
        <begin position="688"/>
        <end position="728"/>
    </location>
</feature>
<comment type="caution">
    <text evidence="9">The sequence shown here is derived from an EMBL/GenBank/DDBJ whole genome shotgun (WGS) entry which is preliminary data.</text>
</comment>
<evidence type="ECO:0000256" key="7">
    <source>
        <dbReference type="SAM" id="MobiDB-lite"/>
    </source>
</evidence>
<evidence type="ECO:0000256" key="6">
    <source>
        <dbReference type="SAM" id="Coils"/>
    </source>
</evidence>
<dbReference type="InterPro" id="IPR046347">
    <property type="entry name" value="bZIP_sf"/>
</dbReference>
<dbReference type="Gene3D" id="1.20.5.170">
    <property type="match status" value="1"/>
</dbReference>
<evidence type="ECO:0000256" key="3">
    <source>
        <dbReference type="ARBA" id="ARBA00023125"/>
    </source>
</evidence>
<feature type="compositionally biased region" description="Basic and acidic residues" evidence="7">
    <location>
        <begin position="716"/>
        <end position="728"/>
    </location>
</feature>
<feature type="region of interest" description="Disordered" evidence="7">
    <location>
        <begin position="1"/>
        <end position="108"/>
    </location>
</feature>
<feature type="compositionally biased region" description="Pro residues" evidence="7">
    <location>
        <begin position="317"/>
        <end position="332"/>
    </location>
</feature>
<organism evidence="9 10">
    <name type="scientific">Coccomyxa subellipsoidea</name>
    <dbReference type="NCBI Taxonomy" id="248742"/>
    <lineage>
        <taxon>Eukaryota</taxon>
        <taxon>Viridiplantae</taxon>
        <taxon>Chlorophyta</taxon>
        <taxon>core chlorophytes</taxon>
        <taxon>Trebouxiophyceae</taxon>
        <taxon>Trebouxiophyceae incertae sedis</taxon>
        <taxon>Coccomyxaceae</taxon>
        <taxon>Coccomyxa</taxon>
    </lineage>
</organism>
<dbReference type="Proteomes" id="UP001491310">
    <property type="component" value="Unassembled WGS sequence"/>
</dbReference>
<feature type="compositionally biased region" description="Pro residues" evidence="7">
    <location>
        <begin position="356"/>
        <end position="377"/>
    </location>
</feature>
<evidence type="ECO:0000256" key="2">
    <source>
        <dbReference type="ARBA" id="ARBA00023015"/>
    </source>
</evidence>
<keyword evidence="2" id="KW-0805">Transcription regulation</keyword>
<feature type="compositionally biased region" description="Polar residues" evidence="7">
    <location>
        <begin position="630"/>
        <end position="639"/>
    </location>
</feature>
<keyword evidence="4" id="KW-0804">Transcription</keyword>
<feature type="compositionally biased region" description="Low complexity" evidence="7">
    <location>
        <begin position="59"/>
        <end position="73"/>
    </location>
</feature>
<evidence type="ECO:0000256" key="5">
    <source>
        <dbReference type="ARBA" id="ARBA00023242"/>
    </source>
</evidence>
<dbReference type="PANTHER" id="PTHR13690">
    <property type="entry name" value="TRANSCRIPTION FACTOR POSF21-RELATED"/>
    <property type="match status" value="1"/>
</dbReference>
<dbReference type="Pfam" id="PF07716">
    <property type="entry name" value="bZIP_2"/>
    <property type="match status" value="1"/>
</dbReference>
<dbReference type="SUPFAM" id="SSF57959">
    <property type="entry name" value="Leucine zipper domain"/>
    <property type="match status" value="1"/>
</dbReference>
<dbReference type="EMBL" id="JALJOT010000006">
    <property type="protein sequence ID" value="KAK9909600.1"/>
    <property type="molecule type" value="Genomic_DNA"/>
</dbReference>
<feature type="compositionally biased region" description="Gly residues" evidence="7">
    <location>
        <begin position="87"/>
        <end position="108"/>
    </location>
</feature>
<accession>A0ABR2YSM5</accession>
<feature type="region of interest" description="Disordered" evidence="7">
    <location>
        <begin position="617"/>
        <end position="641"/>
    </location>
</feature>
<keyword evidence="6" id="KW-0175">Coiled coil</keyword>
<name>A0ABR2YSM5_9CHLO</name>
<feature type="compositionally biased region" description="Low complexity" evidence="7">
    <location>
        <begin position="491"/>
        <end position="530"/>
    </location>
</feature>
<feature type="coiled-coil region" evidence="6">
    <location>
        <begin position="132"/>
        <end position="194"/>
    </location>
</feature>